<dbReference type="VEuPathDB" id="FungiDB:PC110_g19800"/>
<dbReference type="OrthoDB" id="2095295at2759"/>
<dbReference type="AlphaFoldDB" id="A0A8T1UCM7"/>
<dbReference type="EMBL" id="JAENGZ010000446">
    <property type="protein sequence ID" value="KAG6959235.1"/>
    <property type="molecule type" value="Genomic_DNA"/>
</dbReference>
<organism evidence="1 2">
    <name type="scientific">Phytophthora cactorum</name>
    <dbReference type="NCBI Taxonomy" id="29920"/>
    <lineage>
        <taxon>Eukaryota</taxon>
        <taxon>Sar</taxon>
        <taxon>Stramenopiles</taxon>
        <taxon>Oomycota</taxon>
        <taxon>Peronosporomycetes</taxon>
        <taxon>Peronosporales</taxon>
        <taxon>Peronosporaceae</taxon>
        <taxon>Phytophthora</taxon>
    </lineage>
</organism>
<proteinExistence type="predicted"/>
<dbReference type="Proteomes" id="UP000688947">
    <property type="component" value="Unassembled WGS sequence"/>
</dbReference>
<comment type="caution">
    <text evidence="1">The sequence shown here is derived from an EMBL/GenBank/DDBJ whole genome shotgun (WGS) entry which is preliminary data.</text>
</comment>
<accession>A0A8T1UCM7</accession>
<evidence type="ECO:0000313" key="2">
    <source>
        <dbReference type="Proteomes" id="UP000688947"/>
    </source>
</evidence>
<evidence type="ECO:0000313" key="1">
    <source>
        <dbReference type="EMBL" id="KAG6959235.1"/>
    </source>
</evidence>
<name>A0A8T1UCM7_9STRA</name>
<sequence>MHDWTKIMQFKVRRHLVDCTKSDSAWDRWLQQMHGRTGLLLAYEDGLAITKGQDVQALTEACIVPAETDRAGATDESCLHEIVSILQEQWSQTFQAETAVWRMWANYLTRNLNLSTWDAAITQPPPDHIPRLLRASDSHVQQHLTNVFHSANLNLDCVKESMADYQQLRED</sequence>
<gene>
    <name evidence="1" type="ORF">JG687_00008929</name>
</gene>
<reference evidence="1" key="1">
    <citation type="submission" date="2021-01" db="EMBL/GenBank/DDBJ databases">
        <title>Phytophthora aleatoria, a newly-described species from Pinus radiata is distinct from Phytophthora cactorum isolates based on comparative genomics.</title>
        <authorList>
            <person name="Mcdougal R."/>
            <person name="Panda P."/>
            <person name="Williams N."/>
            <person name="Studholme D.J."/>
        </authorList>
    </citation>
    <scope>NUCLEOTIDE SEQUENCE</scope>
    <source>
        <strain evidence="1">NZFS 3830</strain>
    </source>
</reference>
<protein>
    <submittedName>
        <fullName evidence="1">Uncharacterized protein</fullName>
    </submittedName>
</protein>